<dbReference type="EMBL" id="KQ085892">
    <property type="protein sequence ID" value="KLO18665.1"/>
    <property type="molecule type" value="Genomic_DNA"/>
</dbReference>
<sequence length="692" mass="77625">MDEGETFEVNADYLKILQEHVDSTYDHLQGFNPSAGIPFASYYAHRSFWTSEEKDIFFHGLAVHSKLRPDLIAADLPNKTAVDVLLFLDLLEKASKEERGRFSRKSFAPALETSGKWTEWEEEQARRISINQPFWEDRRRRKERARSVRAEWPSYEPSKRRRLSGNAAQEDEKPFLDRMHAQWNKEDYLKDLSVLHLRAIDHILRESEEPVILEAGKYTIEDIKEEDGLEGQSLVDPCIDPSLLETPAKQNIEKPVVPVEDGPTGDRQTLSPVVDDEENVEDPRALSPRSRRRYRKRLYMRRKRATLNGAAPSTAVTRLKPGRKTSKNAVITLPDPVDEDDENNGENEEALNASGLIEGAFVTSQGAGGVTPHYKIIQELNELGVNASTLAEDRLGLFHLTNIGKLMEIYASLDASSTSSDIGSCISASTIQLLHALVTHFVTNAIGMSISMREQEQASKGHTKVWRMNSGQIPASTVREAVDLMGAQMDVKQHFKALQERVKSTFAQSAPASREPSIADNEDLSASEEEEADGEKPTEMHKTLLLSSHRQLYCPVVRLDPSTSTQFSPFFRPQDINACLEMDGELLADETDEEELQRELDEEEDVDKLDEIAAQDAEQELWLRVQLEAPHVQSIPNRASPTASEAPASPESPSKGTNKSKALIEGEWGKLRFSNPGRKGIIKSTVYVDDSD</sequence>
<dbReference type="InterPro" id="IPR039601">
    <property type="entry name" value="Rrn5"/>
</dbReference>
<dbReference type="OrthoDB" id="3268976at2759"/>
<feature type="compositionally biased region" description="Acidic residues" evidence="1">
    <location>
        <begin position="520"/>
        <end position="533"/>
    </location>
</feature>
<dbReference type="GO" id="GO:0000182">
    <property type="term" value="F:rDNA binding"/>
    <property type="evidence" value="ECO:0007669"/>
    <property type="project" value="TreeGrafter"/>
</dbReference>
<dbReference type="GO" id="GO:0001181">
    <property type="term" value="F:RNA polymerase I general transcription initiation factor activity"/>
    <property type="evidence" value="ECO:0007669"/>
    <property type="project" value="TreeGrafter"/>
</dbReference>
<evidence type="ECO:0000256" key="1">
    <source>
        <dbReference type="SAM" id="MobiDB-lite"/>
    </source>
</evidence>
<feature type="domain" description="Myb-like" evidence="2">
    <location>
        <begin position="45"/>
        <end position="94"/>
    </location>
</feature>
<accession>A0A0H2S2Y7</accession>
<name>A0A0H2S2Y7_9AGAM</name>
<gene>
    <name evidence="3" type="ORF">SCHPADRAFT_993334</name>
</gene>
<feature type="compositionally biased region" description="Low complexity" evidence="1">
    <location>
        <begin position="639"/>
        <end position="654"/>
    </location>
</feature>
<evidence type="ECO:0000313" key="4">
    <source>
        <dbReference type="Proteomes" id="UP000053477"/>
    </source>
</evidence>
<dbReference type="SMART" id="SM00717">
    <property type="entry name" value="SANT"/>
    <property type="match status" value="1"/>
</dbReference>
<dbReference type="GO" id="GO:0042790">
    <property type="term" value="P:nucleolar large rRNA transcription by RNA polymerase I"/>
    <property type="evidence" value="ECO:0007669"/>
    <property type="project" value="InterPro"/>
</dbReference>
<proteinExistence type="predicted"/>
<evidence type="ECO:0000259" key="2">
    <source>
        <dbReference type="SMART" id="SM00717"/>
    </source>
</evidence>
<feature type="region of interest" description="Disordered" evidence="1">
    <location>
        <begin position="506"/>
        <end position="539"/>
    </location>
</feature>
<feature type="region of interest" description="Disordered" evidence="1">
    <location>
        <begin position="632"/>
        <end position="661"/>
    </location>
</feature>
<dbReference type="CDD" id="cd00167">
    <property type="entry name" value="SANT"/>
    <property type="match status" value="1"/>
</dbReference>
<protein>
    <recommendedName>
        <fullName evidence="2">Myb-like domain-containing protein</fullName>
    </recommendedName>
</protein>
<dbReference type="Proteomes" id="UP000053477">
    <property type="component" value="Unassembled WGS sequence"/>
</dbReference>
<organism evidence="3 4">
    <name type="scientific">Schizopora paradoxa</name>
    <dbReference type="NCBI Taxonomy" id="27342"/>
    <lineage>
        <taxon>Eukaryota</taxon>
        <taxon>Fungi</taxon>
        <taxon>Dikarya</taxon>
        <taxon>Basidiomycota</taxon>
        <taxon>Agaricomycotina</taxon>
        <taxon>Agaricomycetes</taxon>
        <taxon>Hymenochaetales</taxon>
        <taxon>Schizoporaceae</taxon>
        <taxon>Schizopora</taxon>
    </lineage>
</organism>
<dbReference type="InParanoid" id="A0A0H2S2Y7"/>
<dbReference type="GO" id="GO:0006361">
    <property type="term" value="P:transcription initiation at RNA polymerase I promoter"/>
    <property type="evidence" value="ECO:0007669"/>
    <property type="project" value="TreeGrafter"/>
</dbReference>
<dbReference type="InterPro" id="IPR001005">
    <property type="entry name" value="SANT/Myb"/>
</dbReference>
<dbReference type="GO" id="GO:0000500">
    <property type="term" value="C:RNA polymerase I upstream activating factor complex"/>
    <property type="evidence" value="ECO:0007669"/>
    <property type="project" value="InterPro"/>
</dbReference>
<dbReference type="PANTHER" id="PTHR28079">
    <property type="entry name" value="RNA POLYMERASE I-SPECIFIC TRANSCRIPTION INITIATION FACTOR RRN5"/>
    <property type="match status" value="1"/>
</dbReference>
<dbReference type="AlphaFoldDB" id="A0A0H2S2Y7"/>
<keyword evidence="4" id="KW-1185">Reference proteome</keyword>
<dbReference type="PANTHER" id="PTHR28079:SF1">
    <property type="entry name" value="RNA POLYMERASE I-SPECIFIC TRANSCRIPTION INITIATION FACTOR RRN5"/>
    <property type="match status" value="1"/>
</dbReference>
<evidence type="ECO:0000313" key="3">
    <source>
        <dbReference type="EMBL" id="KLO18665.1"/>
    </source>
</evidence>
<reference evidence="3 4" key="1">
    <citation type="submission" date="2015-04" db="EMBL/GenBank/DDBJ databases">
        <title>Complete genome sequence of Schizopora paradoxa KUC8140, a cosmopolitan wood degrader in East Asia.</title>
        <authorList>
            <consortium name="DOE Joint Genome Institute"/>
            <person name="Min B."/>
            <person name="Park H."/>
            <person name="Jang Y."/>
            <person name="Kim J.-J."/>
            <person name="Kim K.H."/>
            <person name="Pangilinan J."/>
            <person name="Lipzen A."/>
            <person name="Riley R."/>
            <person name="Grigoriev I.V."/>
            <person name="Spatafora J.W."/>
            <person name="Choi I.-G."/>
        </authorList>
    </citation>
    <scope>NUCLEOTIDE SEQUENCE [LARGE SCALE GENOMIC DNA]</scope>
    <source>
        <strain evidence="3 4">KUC8140</strain>
    </source>
</reference>
<feature type="region of interest" description="Disordered" evidence="1">
    <location>
        <begin position="253"/>
        <end position="291"/>
    </location>
</feature>